<dbReference type="Proteomes" id="UP001177595">
    <property type="component" value="Chromosome"/>
</dbReference>
<sequence length="59" mass="6577">MWILILALYASPYAGNAFSTLHTQEFDTATACQQAAKQFAEKFETFKDIDAKAICVKKS</sequence>
<accession>A0AA95GQP5</accession>
<proteinExistence type="predicted"/>
<gene>
    <name evidence="1" type="ORF">QE210_14155</name>
</gene>
<name>A0AA95GQP5_9GAMM</name>
<dbReference type="RefSeq" id="WP_258577241.1">
    <property type="nucleotide sequence ID" value="NZ_CP123504.1"/>
</dbReference>
<reference evidence="1" key="1">
    <citation type="submission" date="2023-04" db="EMBL/GenBank/DDBJ databases">
        <title>Genome dynamics across the evolutionary transition to endosymbiosis.</title>
        <authorList>
            <person name="Siozios S."/>
            <person name="Nadal-Jimenez P."/>
            <person name="Azagi T."/>
            <person name="Sprong H."/>
            <person name="Frost C.L."/>
            <person name="Parratt S.R."/>
            <person name="Taylor G."/>
            <person name="Brettell L."/>
            <person name="Lew K.C."/>
            <person name="Croft L."/>
            <person name="King K.C."/>
            <person name="Brockhurst M.A."/>
            <person name="Hypsa V."/>
            <person name="Novakova E."/>
            <person name="Darby A.C."/>
            <person name="Hurst G.D.D."/>
        </authorList>
    </citation>
    <scope>NUCLEOTIDE SEQUENCE</scope>
    <source>
        <strain evidence="1">APv</strain>
    </source>
</reference>
<evidence type="ECO:0000313" key="1">
    <source>
        <dbReference type="EMBL" id="WGM00974.1"/>
    </source>
</evidence>
<evidence type="ECO:0000313" key="2">
    <source>
        <dbReference type="Proteomes" id="UP001177595"/>
    </source>
</evidence>
<organism evidence="1 2">
    <name type="scientific">Arsenophonus nasoniae</name>
    <name type="common">son-killer infecting Nasonia vitripennis</name>
    <dbReference type="NCBI Taxonomy" id="638"/>
    <lineage>
        <taxon>Bacteria</taxon>
        <taxon>Pseudomonadati</taxon>
        <taxon>Pseudomonadota</taxon>
        <taxon>Gammaproteobacteria</taxon>
        <taxon>Enterobacterales</taxon>
        <taxon>Morganellaceae</taxon>
        <taxon>Arsenophonus</taxon>
    </lineage>
</organism>
<dbReference type="EMBL" id="CP123504">
    <property type="protein sequence ID" value="WGM00974.1"/>
    <property type="molecule type" value="Genomic_DNA"/>
</dbReference>
<protein>
    <submittedName>
        <fullName evidence="1">Uncharacterized protein</fullName>
    </submittedName>
</protein>
<dbReference type="AlphaFoldDB" id="A0AA95GQP5"/>